<sequence>MILDHDGGQRSFNAIAANLGLPPRTLRRRLTTEGTSFREIRARVLSEAAIAMLQAGNINHETIATKLGLSDAANFRQAFRRWTGQSTQAFTRPPSRASGRKKPCQDLHTA</sequence>
<dbReference type="InterPro" id="IPR009057">
    <property type="entry name" value="Homeodomain-like_sf"/>
</dbReference>
<keyword evidence="1" id="KW-0805">Transcription regulation</keyword>
<evidence type="ECO:0000256" key="1">
    <source>
        <dbReference type="ARBA" id="ARBA00023015"/>
    </source>
</evidence>
<evidence type="ECO:0000256" key="4">
    <source>
        <dbReference type="SAM" id="MobiDB-lite"/>
    </source>
</evidence>
<accession>A0A1H2ZDI6</accession>
<dbReference type="InterPro" id="IPR018060">
    <property type="entry name" value="HTH_AraC"/>
</dbReference>
<dbReference type="PROSITE" id="PS01124">
    <property type="entry name" value="HTH_ARAC_FAMILY_2"/>
    <property type="match status" value="1"/>
</dbReference>
<evidence type="ECO:0000256" key="3">
    <source>
        <dbReference type="ARBA" id="ARBA00023163"/>
    </source>
</evidence>
<dbReference type="AlphaFoldDB" id="A0A1H2ZDI6"/>
<dbReference type="GO" id="GO:0005829">
    <property type="term" value="C:cytosol"/>
    <property type="evidence" value="ECO:0007669"/>
    <property type="project" value="TreeGrafter"/>
</dbReference>
<evidence type="ECO:0000259" key="5">
    <source>
        <dbReference type="PROSITE" id="PS01124"/>
    </source>
</evidence>
<dbReference type="SUPFAM" id="SSF46689">
    <property type="entry name" value="Homeodomain-like"/>
    <property type="match status" value="1"/>
</dbReference>
<dbReference type="STRING" id="488533.SAMN04487960_106282"/>
<dbReference type="Pfam" id="PF12833">
    <property type="entry name" value="HTH_18"/>
    <property type="match status" value="1"/>
</dbReference>
<dbReference type="PANTHER" id="PTHR47894">
    <property type="entry name" value="HTH-TYPE TRANSCRIPTIONAL REGULATOR GADX"/>
    <property type="match status" value="1"/>
</dbReference>
<keyword evidence="3" id="KW-0804">Transcription</keyword>
<feature type="region of interest" description="Disordered" evidence="4">
    <location>
        <begin position="83"/>
        <end position="110"/>
    </location>
</feature>
<dbReference type="PANTHER" id="PTHR47894:SF1">
    <property type="entry name" value="HTH-TYPE TRANSCRIPTIONAL REGULATOR VQSM"/>
    <property type="match status" value="1"/>
</dbReference>
<protein>
    <submittedName>
        <fullName evidence="6">AraC-type DNA-binding protein</fullName>
    </submittedName>
</protein>
<organism evidence="6 7">
    <name type="scientific">Marinobacter mobilis</name>
    <dbReference type="NCBI Taxonomy" id="488533"/>
    <lineage>
        <taxon>Bacteria</taxon>
        <taxon>Pseudomonadati</taxon>
        <taxon>Pseudomonadota</taxon>
        <taxon>Gammaproteobacteria</taxon>
        <taxon>Pseudomonadales</taxon>
        <taxon>Marinobacteraceae</taxon>
        <taxon>Marinobacter</taxon>
    </lineage>
</organism>
<evidence type="ECO:0000256" key="2">
    <source>
        <dbReference type="ARBA" id="ARBA00023125"/>
    </source>
</evidence>
<feature type="domain" description="HTH araC/xylS-type" evidence="5">
    <location>
        <begin position="1"/>
        <end position="93"/>
    </location>
</feature>
<name>A0A1H2ZDI6_9GAMM</name>
<dbReference type="Proteomes" id="UP000199675">
    <property type="component" value="Unassembled WGS sequence"/>
</dbReference>
<dbReference type="GO" id="GO:0003700">
    <property type="term" value="F:DNA-binding transcription factor activity"/>
    <property type="evidence" value="ECO:0007669"/>
    <property type="project" value="InterPro"/>
</dbReference>
<reference evidence="6 7" key="1">
    <citation type="submission" date="2016-10" db="EMBL/GenBank/DDBJ databases">
        <authorList>
            <person name="de Groot N.N."/>
        </authorList>
    </citation>
    <scope>NUCLEOTIDE SEQUENCE [LARGE SCALE GENOMIC DNA]</scope>
    <source>
        <strain evidence="6 7">CGMCC 1.7059</strain>
    </source>
</reference>
<dbReference type="EMBL" id="FNNE01000006">
    <property type="protein sequence ID" value="SDX15387.1"/>
    <property type="molecule type" value="Genomic_DNA"/>
</dbReference>
<keyword evidence="7" id="KW-1185">Reference proteome</keyword>
<dbReference type="GO" id="GO:0000976">
    <property type="term" value="F:transcription cis-regulatory region binding"/>
    <property type="evidence" value="ECO:0007669"/>
    <property type="project" value="TreeGrafter"/>
</dbReference>
<dbReference type="Gene3D" id="1.10.10.60">
    <property type="entry name" value="Homeodomain-like"/>
    <property type="match status" value="1"/>
</dbReference>
<gene>
    <name evidence="6" type="ORF">SAMN04487960_106282</name>
</gene>
<proteinExistence type="predicted"/>
<dbReference type="SMART" id="SM00342">
    <property type="entry name" value="HTH_ARAC"/>
    <property type="match status" value="1"/>
</dbReference>
<keyword evidence="2 6" id="KW-0238">DNA-binding</keyword>
<evidence type="ECO:0000313" key="7">
    <source>
        <dbReference type="Proteomes" id="UP000199675"/>
    </source>
</evidence>
<evidence type="ECO:0000313" key="6">
    <source>
        <dbReference type="EMBL" id="SDX15387.1"/>
    </source>
</evidence>